<evidence type="ECO:0000256" key="1">
    <source>
        <dbReference type="ARBA" id="ARBA00001953"/>
    </source>
</evidence>
<dbReference type="GO" id="GO:0046872">
    <property type="term" value="F:metal ion binding"/>
    <property type="evidence" value="ECO:0007669"/>
    <property type="project" value="InterPro"/>
</dbReference>
<dbReference type="InterPro" id="IPR000089">
    <property type="entry name" value="Biotin_lipoyl"/>
</dbReference>
<dbReference type="Pfam" id="PF01039">
    <property type="entry name" value="Carboxyl_trans"/>
    <property type="match status" value="1"/>
</dbReference>
<dbReference type="Pfam" id="PF00364">
    <property type="entry name" value="Biotin_lipoyl"/>
    <property type="match status" value="1"/>
</dbReference>
<keyword evidence="3 6" id="KW-0547">Nucleotide-binding</keyword>
<dbReference type="SUPFAM" id="SSF52096">
    <property type="entry name" value="ClpP/crotonase"/>
    <property type="match status" value="2"/>
</dbReference>
<sequence>MNEAPQAILIANRGEIALRVARTAQLMGLRTVAVHSSDDADALHVGRLDEAVELPGNGAAAYLDTEQIIAAAKRAGATLLHPGYGFLSENPELARACAGAGITFIGPDPEVLDRLGDKGQARALAAELDIPTVPGTSAGSTFDEVASFVDDHGLTDDGPYAGAIIKAAYGGGGRGMRVVRDRDSLERAYEACQSEAKSAFGRDEVYVEALVRSPRHVEVQAIGDGTGAVTHLYDRDCSMQRRHQKLVEVAPASAVPTQIRQAMAQAAVRMLSSLSYRGLATVEFLVAGDAWFFMEVNPRIQVEHTVTEEVLGRDLVRDQINVCTGHALDALGLRQEDIPEPAGHAIQIRINAEKMGKNGQPLPQAGTIGELSFPSGRGVRVDSAAYAGYAINPRFDSMLAKIIVHDRASDLDGVLRFADAVLADTVIGGVSTNIGYQRAILASDGMRAAASTQYVDLHAKELAEHAKELEPQQAAMAAPQPSAETASVADIPEGARALEAPMSGVITAVEVAPEDQVFAGQTVVLIESMKMQHVVAAPSGGRIIAITVQEGTVVDAGAPVGYLDASEADDDDQVVVSELDLDRIRADLANVQARKKLLLDESRPKAVEKRRRTGNQTARENVDGLCDSGSFVEYGGFAVAAQRGRRSLDDLIHNTQADGMITGVGHINGDQFGADRSQCAVLAYDYTVLAGTQGYFNHHKTDRMLHVAKESELPVILFAEGGGGRPGDLDPPKAGGLVTHTWTALGILSGKVPTIGIVSGPCFAGNAALLGCCDVIIATEDSNVGMAGPAMIEGGGLGVFKPTDIGPIGVQRANGVVDLAVKDEAEAISVAKKYLSYFQGDVAEWQAHDQRELRHVVPENRKRAYDVRRAVELVCDVDSVLELRADFGQTIITALARIEGRAVGVMASNTAVLGGAIDSDGSDKAARFVQLCDAFGFPIVSLCDTPGFMVGPESEEAAAVRHFSRMFLAGANVSVPIAAVVLRKAYGLGAMAMVGGSLHAPRLTVAWPTGEFGGMGLEGYVRLGFRKELEAIEDPEQRNARYEELVGQMYERGGAINVAMHLEVDDVIDPIDTRRTILSAIPPVPKTKWSNAKRSRFVDAW</sequence>
<dbReference type="SUPFAM" id="SSF52440">
    <property type="entry name" value="PreATP-grasp domain"/>
    <property type="match status" value="1"/>
</dbReference>
<dbReference type="PROSITE" id="PS50975">
    <property type="entry name" value="ATP_GRASP"/>
    <property type="match status" value="1"/>
</dbReference>
<dbReference type="PANTHER" id="PTHR48095:SF5">
    <property type="entry name" value="BLL7292 PROTEIN"/>
    <property type="match status" value="1"/>
</dbReference>
<dbReference type="PROSITE" id="PS50968">
    <property type="entry name" value="BIOTINYL_LIPOYL"/>
    <property type="match status" value="1"/>
</dbReference>
<dbReference type="InterPro" id="IPR013815">
    <property type="entry name" value="ATP_grasp_subdomain_1"/>
</dbReference>
<evidence type="ECO:0000256" key="6">
    <source>
        <dbReference type="PROSITE-ProRule" id="PRU00409"/>
    </source>
</evidence>
<dbReference type="PROSITE" id="PS50979">
    <property type="entry name" value="BC"/>
    <property type="match status" value="1"/>
</dbReference>
<feature type="domain" description="Lipoyl-binding" evidence="7">
    <location>
        <begin position="486"/>
        <end position="564"/>
    </location>
</feature>
<dbReference type="EMBL" id="PVUE01000008">
    <property type="protein sequence ID" value="PRZ41752.1"/>
    <property type="molecule type" value="Genomic_DNA"/>
</dbReference>
<dbReference type="InterPro" id="IPR011761">
    <property type="entry name" value="ATP-grasp"/>
</dbReference>
<dbReference type="RefSeq" id="WP_106349134.1">
    <property type="nucleotide sequence ID" value="NZ_PVUE01000008.1"/>
</dbReference>
<dbReference type="SUPFAM" id="SSF51246">
    <property type="entry name" value="Rudiment single hybrid motif"/>
    <property type="match status" value="1"/>
</dbReference>
<dbReference type="Proteomes" id="UP000237752">
    <property type="component" value="Unassembled WGS sequence"/>
</dbReference>
<dbReference type="PANTHER" id="PTHR48095">
    <property type="entry name" value="PYRUVATE CARBOXYLASE SUBUNIT A"/>
    <property type="match status" value="1"/>
</dbReference>
<dbReference type="GO" id="GO:0005524">
    <property type="term" value="F:ATP binding"/>
    <property type="evidence" value="ECO:0007669"/>
    <property type="project" value="UniProtKB-UniRule"/>
</dbReference>
<dbReference type="Gene3D" id="3.40.50.20">
    <property type="match status" value="1"/>
</dbReference>
<dbReference type="Gene3D" id="3.90.226.10">
    <property type="entry name" value="2-enoyl-CoA Hydratase, Chain A, domain 1"/>
    <property type="match status" value="2"/>
</dbReference>
<dbReference type="InterPro" id="IPR005479">
    <property type="entry name" value="CPAse_ATP-bd"/>
</dbReference>
<name>A0A2T0ZZH7_9ACTN</name>
<accession>A0A2T0ZZH7</accession>
<keyword evidence="12" id="KW-1185">Reference proteome</keyword>
<dbReference type="CDD" id="cd06850">
    <property type="entry name" value="biotinyl_domain"/>
    <property type="match status" value="1"/>
</dbReference>
<dbReference type="Gene3D" id="2.40.50.100">
    <property type="match status" value="1"/>
</dbReference>
<keyword evidence="2" id="KW-0436">Ligase</keyword>
<evidence type="ECO:0000259" key="9">
    <source>
        <dbReference type="PROSITE" id="PS50979"/>
    </source>
</evidence>
<dbReference type="PROSITE" id="PS00867">
    <property type="entry name" value="CPSASE_2"/>
    <property type="match status" value="1"/>
</dbReference>
<protein>
    <submittedName>
        <fullName evidence="11">Biotin-dependent enzyme</fullName>
    </submittedName>
</protein>
<dbReference type="Pfam" id="PF02785">
    <property type="entry name" value="Biotin_carb_C"/>
    <property type="match status" value="1"/>
</dbReference>
<gene>
    <name evidence="11" type="ORF">CLV47_108111</name>
</gene>
<dbReference type="Pfam" id="PF00289">
    <property type="entry name" value="Biotin_carb_N"/>
    <property type="match status" value="1"/>
</dbReference>
<reference evidence="11 12" key="1">
    <citation type="submission" date="2018-03" db="EMBL/GenBank/DDBJ databases">
        <title>Genomic Encyclopedia of Archaeal and Bacterial Type Strains, Phase II (KMG-II): from individual species to whole genera.</title>
        <authorList>
            <person name="Goeker M."/>
        </authorList>
    </citation>
    <scope>NUCLEOTIDE SEQUENCE [LARGE SCALE GENOMIC DNA]</scope>
    <source>
        <strain evidence="11 12">DSM 100065</strain>
    </source>
</reference>
<dbReference type="InterPro" id="IPR016185">
    <property type="entry name" value="PreATP-grasp_dom_sf"/>
</dbReference>
<evidence type="ECO:0000313" key="11">
    <source>
        <dbReference type="EMBL" id="PRZ41752.1"/>
    </source>
</evidence>
<dbReference type="InterPro" id="IPR011053">
    <property type="entry name" value="Single_hybrid_motif"/>
</dbReference>
<keyword evidence="4 6" id="KW-0067">ATP-binding</keyword>
<dbReference type="PROSITE" id="PS50989">
    <property type="entry name" value="COA_CT_CTER"/>
    <property type="match status" value="1"/>
</dbReference>
<dbReference type="SMART" id="SM00878">
    <property type="entry name" value="Biotin_carb_C"/>
    <property type="match status" value="1"/>
</dbReference>
<dbReference type="OrthoDB" id="9760256at2"/>
<organism evidence="11 12">
    <name type="scientific">Antricoccus suffuscus</name>
    <dbReference type="NCBI Taxonomy" id="1629062"/>
    <lineage>
        <taxon>Bacteria</taxon>
        <taxon>Bacillati</taxon>
        <taxon>Actinomycetota</taxon>
        <taxon>Actinomycetes</taxon>
        <taxon>Geodermatophilales</taxon>
        <taxon>Antricoccaceae</taxon>
        <taxon>Antricoccus</taxon>
    </lineage>
</organism>
<dbReference type="Pfam" id="PF02786">
    <property type="entry name" value="CPSase_L_D2"/>
    <property type="match status" value="1"/>
</dbReference>
<dbReference type="InterPro" id="IPR034733">
    <property type="entry name" value="AcCoA_carboxyl_beta"/>
</dbReference>
<evidence type="ECO:0000256" key="5">
    <source>
        <dbReference type="ARBA" id="ARBA00023267"/>
    </source>
</evidence>
<dbReference type="SUPFAM" id="SSF51230">
    <property type="entry name" value="Single hybrid motif"/>
    <property type="match status" value="1"/>
</dbReference>
<dbReference type="InterPro" id="IPR005482">
    <property type="entry name" value="Biotin_COase_C"/>
</dbReference>
<dbReference type="AlphaFoldDB" id="A0A2T0ZZH7"/>
<evidence type="ECO:0000256" key="4">
    <source>
        <dbReference type="ARBA" id="ARBA00022840"/>
    </source>
</evidence>
<evidence type="ECO:0000259" key="7">
    <source>
        <dbReference type="PROSITE" id="PS50968"/>
    </source>
</evidence>
<feature type="domain" description="CoA carboxyltransferase C-terminal" evidence="10">
    <location>
        <begin position="848"/>
        <end position="1083"/>
    </location>
</feature>
<dbReference type="SUPFAM" id="SSF56059">
    <property type="entry name" value="Glutathione synthetase ATP-binding domain-like"/>
    <property type="match status" value="1"/>
</dbReference>
<dbReference type="InterPro" id="IPR011054">
    <property type="entry name" value="Rudment_hybrid_motif"/>
</dbReference>
<evidence type="ECO:0000259" key="8">
    <source>
        <dbReference type="PROSITE" id="PS50975"/>
    </source>
</evidence>
<dbReference type="InterPro" id="IPR005481">
    <property type="entry name" value="BC-like_N"/>
</dbReference>
<dbReference type="Gene3D" id="3.30.470.20">
    <property type="entry name" value="ATP-grasp fold, B domain"/>
    <property type="match status" value="1"/>
</dbReference>
<dbReference type="InterPro" id="IPR011764">
    <property type="entry name" value="Biotin_carboxylation_dom"/>
</dbReference>
<dbReference type="GO" id="GO:0016874">
    <property type="term" value="F:ligase activity"/>
    <property type="evidence" value="ECO:0007669"/>
    <property type="project" value="UniProtKB-KW"/>
</dbReference>
<evidence type="ECO:0000259" key="10">
    <source>
        <dbReference type="PROSITE" id="PS50989"/>
    </source>
</evidence>
<comment type="cofactor">
    <cofactor evidence="1">
        <name>biotin</name>
        <dbReference type="ChEBI" id="CHEBI:57586"/>
    </cofactor>
</comment>
<feature type="domain" description="ATP-grasp" evidence="8">
    <location>
        <begin position="122"/>
        <end position="324"/>
    </location>
</feature>
<dbReference type="Gene3D" id="3.30.1490.20">
    <property type="entry name" value="ATP-grasp fold, A domain"/>
    <property type="match status" value="1"/>
</dbReference>
<feature type="domain" description="Biotin carboxylation" evidence="9">
    <location>
        <begin position="4"/>
        <end position="461"/>
    </location>
</feature>
<evidence type="ECO:0000256" key="2">
    <source>
        <dbReference type="ARBA" id="ARBA00022598"/>
    </source>
</evidence>
<dbReference type="InterPro" id="IPR051602">
    <property type="entry name" value="ACC_Biotin_Carboxylase"/>
</dbReference>
<dbReference type="InterPro" id="IPR011763">
    <property type="entry name" value="COA_CT_C"/>
</dbReference>
<proteinExistence type="predicted"/>
<evidence type="ECO:0000256" key="3">
    <source>
        <dbReference type="ARBA" id="ARBA00022741"/>
    </source>
</evidence>
<keyword evidence="5" id="KW-0092">Biotin</keyword>
<comment type="caution">
    <text evidence="11">The sequence shown here is derived from an EMBL/GenBank/DDBJ whole genome shotgun (WGS) entry which is preliminary data.</text>
</comment>
<dbReference type="InterPro" id="IPR029045">
    <property type="entry name" value="ClpP/crotonase-like_dom_sf"/>
</dbReference>
<evidence type="ECO:0000313" key="12">
    <source>
        <dbReference type="Proteomes" id="UP000237752"/>
    </source>
</evidence>